<evidence type="ECO:0000256" key="4">
    <source>
        <dbReference type="ARBA" id="ARBA00012180"/>
    </source>
</evidence>
<dbReference type="Pfam" id="PF01693">
    <property type="entry name" value="Cauli_VI"/>
    <property type="match status" value="1"/>
</dbReference>
<feature type="domain" description="RNase H type-1" evidence="11">
    <location>
        <begin position="105"/>
        <end position="239"/>
    </location>
</feature>
<dbReference type="PANTHER" id="PTHR10642">
    <property type="entry name" value="RIBONUCLEASE H1"/>
    <property type="match status" value="1"/>
</dbReference>
<accession>A0A9W7XVM1</accession>
<evidence type="ECO:0000259" key="11">
    <source>
        <dbReference type="PROSITE" id="PS50879"/>
    </source>
</evidence>
<evidence type="ECO:0000256" key="6">
    <source>
        <dbReference type="ARBA" id="ARBA00022723"/>
    </source>
</evidence>
<dbReference type="SUPFAM" id="SSF53098">
    <property type="entry name" value="Ribonuclease H-like"/>
    <property type="match status" value="1"/>
</dbReference>
<evidence type="ECO:0000256" key="5">
    <source>
        <dbReference type="ARBA" id="ARBA00022722"/>
    </source>
</evidence>
<dbReference type="SUPFAM" id="SSF55658">
    <property type="entry name" value="L9 N-domain-like"/>
    <property type="match status" value="1"/>
</dbReference>
<dbReference type="InterPro" id="IPR036397">
    <property type="entry name" value="RNaseH_sf"/>
</dbReference>
<reference evidence="12" key="1">
    <citation type="submission" date="2022-07" db="EMBL/GenBank/DDBJ databases">
        <title>Phylogenomic reconstructions and comparative analyses of Kickxellomycotina fungi.</title>
        <authorList>
            <person name="Reynolds N.K."/>
            <person name="Stajich J.E."/>
            <person name="Barry K."/>
            <person name="Grigoriev I.V."/>
            <person name="Crous P."/>
            <person name="Smith M.E."/>
        </authorList>
    </citation>
    <scope>NUCLEOTIDE SEQUENCE</scope>
    <source>
        <strain evidence="12">NBRC 32514</strain>
    </source>
</reference>
<proteinExistence type="inferred from homology"/>
<dbReference type="InterPro" id="IPR037056">
    <property type="entry name" value="RNase_H1_N_sf"/>
</dbReference>
<evidence type="ECO:0000256" key="9">
    <source>
        <dbReference type="ARBA" id="ARBA00022842"/>
    </source>
</evidence>
<dbReference type="GO" id="GO:0003676">
    <property type="term" value="F:nucleic acid binding"/>
    <property type="evidence" value="ECO:0007669"/>
    <property type="project" value="InterPro"/>
</dbReference>
<protein>
    <recommendedName>
        <fullName evidence="4">ribonuclease H</fullName>
        <ecNumber evidence="4">3.1.26.4</ecNumber>
    </recommendedName>
</protein>
<evidence type="ECO:0000256" key="7">
    <source>
        <dbReference type="ARBA" id="ARBA00022759"/>
    </source>
</evidence>
<evidence type="ECO:0000313" key="12">
    <source>
        <dbReference type="EMBL" id="KAJ1719258.1"/>
    </source>
</evidence>
<comment type="cofactor">
    <cofactor evidence="2">
        <name>Mg(2+)</name>
        <dbReference type="ChEBI" id="CHEBI:18420"/>
    </cofactor>
</comment>
<dbReference type="EC" id="3.1.26.4" evidence="4"/>
<dbReference type="GO" id="GO:0000287">
    <property type="term" value="F:magnesium ion binding"/>
    <property type="evidence" value="ECO:0007669"/>
    <property type="project" value="InterPro"/>
</dbReference>
<dbReference type="InterPro" id="IPR017067">
    <property type="entry name" value="RNase_H1_euk"/>
</dbReference>
<dbReference type="InterPro" id="IPR012337">
    <property type="entry name" value="RNaseH-like_sf"/>
</dbReference>
<comment type="caution">
    <text evidence="12">The sequence shown here is derived from an EMBL/GenBank/DDBJ whole genome shotgun (WGS) entry which is preliminary data.</text>
</comment>
<keyword evidence="8" id="KW-0378">Hydrolase</keyword>
<dbReference type="Gene3D" id="3.30.420.10">
    <property type="entry name" value="Ribonuclease H-like superfamily/Ribonuclease H"/>
    <property type="match status" value="1"/>
</dbReference>
<feature type="non-terminal residue" evidence="12">
    <location>
        <position position="1"/>
    </location>
</feature>
<dbReference type="EMBL" id="JANBOJ010000440">
    <property type="protein sequence ID" value="KAJ1719258.1"/>
    <property type="molecule type" value="Genomic_DNA"/>
</dbReference>
<dbReference type="PANTHER" id="PTHR10642:SF26">
    <property type="entry name" value="RIBONUCLEASE H1"/>
    <property type="match status" value="1"/>
</dbReference>
<comment type="catalytic activity">
    <reaction evidence="1">
        <text>Endonucleolytic cleavage to 5'-phosphomonoester.</text>
        <dbReference type="EC" id="3.1.26.4"/>
    </reaction>
</comment>
<comment type="similarity">
    <text evidence="3">Belongs to the RNase H family.</text>
</comment>
<dbReference type="GO" id="GO:0004523">
    <property type="term" value="F:RNA-DNA hybrid ribonuclease activity"/>
    <property type="evidence" value="ECO:0007669"/>
    <property type="project" value="UniProtKB-EC"/>
</dbReference>
<evidence type="ECO:0000256" key="3">
    <source>
        <dbReference type="ARBA" id="ARBA00005300"/>
    </source>
</evidence>
<keyword evidence="9" id="KW-0460">Magnesium</keyword>
<name>A0A9W7XVM1_9FUNG</name>
<dbReference type="PIRSF" id="PIRSF036852">
    <property type="entry name" value="Ribonuclease_H1_euk"/>
    <property type="match status" value="1"/>
</dbReference>
<keyword evidence="7" id="KW-0255">Endonuclease</keyword>
<dbReference type="FunFam" id="3.40.970.10:FF:000001">
    <property type="entry name" value="Ribonuclease H1"/>
    <property type="match status" value="1"/>
</dbReference>
<dbReference type="InterPro" id="IPR002156">
    <property type="entry name" value="RNaseH_domain"/>
</dbReference>
<keyword evidence="5" id="KW-0540">Nuclease</keyword>
<evidence type="ECO:0000256" key="2">
    <source>
        <dbReference type="ARBA" id="ARBA00001946"/>
    </source>
</evidence>
<dbReference type="InterPro" id="IPR050092">
    <property type="entry name" value="RNase_H"/>
</dbReference>
<dbReference type="OrthoDB" id="407198at2759"/>
<dbReference type="GO" id="GO:0043137">
    <property type="term" value="P:DNA replication, removal of RNA primer"/>
    <property type="evidence" value="ECO:0007669"/>
    <property type="project" value="TreeGrafter"/>
</dbReference>
<feature type="compositionally biased region" description="Low complexity" evidence="10">
    <location>
        <begin position="82"/>
        <end position="93"/>
    </location>
</feature>
<dbReference type="Proteomes" id="UP001149813">
    <property type="component" value="Unassembled WGS sequence"/>
</dbReference>
<gene>
    <name evidence="12" type="ORF">LPJ53_005945</name>
</gene>
<dbReference type="CDD" id="cd09280">
    <property type="entry name" value="RNase_HI_eukaryote_like"/>
    <property type="match status" value="1"/>
</dbReference>
<evidence type="ECO:0000256" key="8">
    <source>
        <dbReference type="ARBA" id="ARBA00022801"/>
    </source>
</evidence>
<dbReference type="Pfam" id="PF00075">
    <property type="entry name" value="RNase_H"/>
    <property type="match status" value="1"/>
</dbReference>
<dbReference type="InterPro" id="IPR009027">
    <property type="entry name" value="Ribosomal_bL9/RNase_H1_N"/>
</dbReference>
<evidence type="ECO:0000313" key="13">
    <source>
        <dbReference type="Proteomes" id="UP001149813"/>
    </source>
</evidence>
<keyword evidence="6" id="KW-0479">Metal-binding</keyword>
<dbReference type="PROSITE" id="PS50879">
    <property type="entry name" value="RNASE_H_1"/>
    <property type="match status" value="1"/>
</dbReference>
<dbReference type="InterPro" id="IPR011320">
    <property type="entry name" value="RNase_H1_N"/>
</dbReference>
<sequence>ARMRSRGAGKEGFYAVRAGWQTGVFRTWGECQAAVNGFSNARYKKFGSHDEAAAFVNSTGQGISHRGSSGPGRSAAYHPYGRRSANSSSGGCSISRVYAPAGTTADRRTTVYTDGASQNNGRANARAGVGVYFGPNDSRNVSEPLSGPRQTNQRAELTAIIRAMEQAPPQPGATLHIITDSQYSINCLTRWADAWERNGWRTSQGTAVENADLIKTARAMISDYGGGAVQWPTAWPSPA</sequence>
<evidence type="ECO:0000256" key="10">
    <source>
        <dbReference type="SAM" id="MobiDB-lite"/>
    </source>
</evidence>
<feature type="region of interest" description="Disordered" evidence="10">
    <location>
        <begin position="60"/>
        <end position="93"/>
    </location>
</feature>
<evidence type="ECO:0000256" key="1">
    <source>
        <dbReference type="ARBA" id="ARBA00000077"/>
    </source>
</evidence>
<dbReference type="Gene3D" id="3.40.970.10">
    <property type="entry name" value="Ribonuclease H1, N-terminal domain"/>
    <property type="match status" value="1"/>
</dbReference>
<organism evidence="12 13">
    <name type="scientific">Coemansia erecta</name>
    <dbReference type="NCBI Taxonomy" id="147472"/>
    <lineage>
        <taxon>Eukaryota</taxon>
        <taxon>Fungi</taxon>
        <taxon>Fungi incertae sedis</taxon>
        <taxon>Zoopagomycota</taxon>
        <taxon>Kickxellomycotina</taxon>
        <taxon>Kickxellomycetes</taxon>
        <taxon>Kickxellales</taxon>
        <taxon>Kickxellaceae</taxon>
        <taxon>Coemansia</taxon>
    </lineage>
</organism>
<keyword evidence="13" id="KW-1185">Reference proteome</keyword>
<dbReference type="AlphaFoldDB" id="A0A9W7XVM1"/>